<accession>A0A2H0NDH0</accession>
<keyword evidence="1" id="KW-0472">Membrane</keyword>
<evidence type="ECO:0000313" key="3">
    <source>
        <dbReference type="Proteomes" id="UP000230564"/>
    </source>
</evidence>
<organism evidence="2 3">
    <name type="scientific">Candidatus Komeilibacteria bacterium CG11_big_fil_rev_8_21_14_0_20_36_20</name>
    <dbReference type="NCBI Taxonomy" id="1974477"/>
    <lineage>
        <taxon>Bacteria</taxon>
        <taxon>Candidatus Komeiliibacteriota</taxon>
    </lineage>
</organism>
<feature type="transmembrane region" description="Helical" evidence="1">
    <location>
        <begin position="165"/>
        <end position="182"/>
    </location>
</feature>
<comment type="caution">
    <text evidence="2">The sequence shown here is derived from an EMBL/GenBank/DDBJ whole genome shotgun (WGS) entry which is preliminary data.</text>
</comment>
<reference evidence="2 3" key="1">
    <citation type="submission" date="2017-09" db="EMBL/GenBank/DDBJ databases">
        <title>Depth-based differentiation of microbial function through sediment-hosted aquifers and enrichment of novel symbionts in the deep terrestrial subsurface.</title>
        <authorList>
            <person name="Probst A.J."/>
            <person name="Ladd B."/>
            <person name="Jarett J.K."/>
            <person name="Geller-Mcgrath D.E."/>
            <person name="Sieber C.M."/>
            <person name="Emerson J.B."/>
            <person name="Anantharaman K."/>
            <person name="Thomas B.C."/>
            <person name="Malmstrom R."/>
            <person name="Stieglmeier M."/>
            <person name="Klingl A."/>
            <person name="Woyke T."/>
            <person name="Ryan C.M."/>
            <person name="Banfield J.F."/>
        </authorList>
    </citation>
    <scope>NUCLEOTIDE SEQUENCE [LARGE SCALE GENOMIC DNA]</scope>
    <source>
        <strain evidence="2">CG11_big_fil_rev_8_21_14_0_20_36_20</strain>
    </source>
</reference>
<keyword evidence="1" id="KW-1133">Transmembrane helix</keyword>
<dbReference type="Proteomes" id="UP000230564">
    <property type="component" value="Unassembled WGS sequence"/>
</dbReference>
<sequence length="231" mass="26538">MKNIKKSLATGWPSGAPTAPQFREFLSQIESRKITKESFQLFLRGGSHFKDRARIRNIMGDDIIFPDEVSLACNIHYSDEVLLKLSRSMPKTRILQELKKKGFALVPGPPEPMSLEQIAEALPYMVHEQDVQLLKERENIADIQIKSQWYAIKKKGVRRKPKNKNIPLPGVFVWLVGIFLYVRGERIFEDEFLRFDHSIGIGSNTANGLDIGTKLSEVYSLRWPFSYDLDD</sequence>
<evidence type="ECO:0000313" key="2">
    <source>
        <dbReference type="EMBL" id="PIR06927.1"/>
    </source>
</evidence>
<protein>
    <submittedName>
        <fullName evidence="2">Uncharacterized protein</fullName>
    </submittedName>
</protein>
<keyword evidence="1" id="KW-0812">Transmembrane</keyword>
<dbReference type="EMBL" id="PCWQ01000007">
    <property type="protein sequence ID" value="PIR06927.1"/>
    <property type="molecule type" value="Genomic_DNA"/>
</dbReference>
<gene>
    <name evidence="2" type="ORF">COV55_00685</name>
</gene>
<proteinExistence type="predicted"/>
<evidence type="ECO:0000256" key="1">
    <source>
        <dbReference type="SAM" id="Phobius"/>
    </source>
</evidence>
<name>A0A2H0NDH0_9BACT</name>
<dbReference type="AlphaFoldDB" id="A0A2H0NDH0"/>